<dbReference type="Pfam" id="PF09371">
    <property type="entry name" value="Tex_N"/>
    <property type="match status" value="1"/>
</dbReference>
<dbReference type="GO" id="GO:0006412">
    <property type="term" value="P:translation"/>
    <property type="evidence" value="ECO:0007669"/>
    <property type="project" value="TreeGrafter"/>
</dbReference>
<dbReference type="Pfam" id="PF12836">
    <property type="entry name" value="HHH_3"/>
    <property type="match status" value="1"/>
</dbReference>
<dbReference type="Pfam" id="PF17674">
    <property type="entry name" value="HHH_9"/>
    <property type="match status" value="1"/>
</dbReference>
<dbReference type="InterPro" id="IPR037027">
    <property type="entry name" value="YqgF/RNaseH-like_dom_sf"/>
</dbReference>
<name>A0A560IXY2_9PROT</name>
<dbReference type="Gene3D" id="1.10.150.310">
    <property type="entry name" value="Tex RuvX-like domain-like"/>
    <property type="match status" value="1"/>
</dbReference>
<dbReference type="SUPFAM" id="SSF158832">
    <property type="entry name" value="Tex N-terminal region-like"/>
    <property type="match status" value="1"/>
</dbReference>
<dbReference type="InterPro" id="IPR003029">
    <property type="entry name" value="S1_domain"/>
</dbReference>
<dbReference type="AlphaFoldDB" id="A0A560IXY2"/>
<dbReference type="InterPro" id="IPR018974">
    <property type="entry name" value="Tex-like_N"/>
</dbReference>
<dbReference type="SUPFAM" id="SSF50249">
    <property type="entry name" value="Nucleic acid-binding proteins"/>
    <property type="match status" value="1"/>
</dbReference>
<evidence type="ECO:0000259" key="5">
    <source>
        <dbReference type="PROSITE" id="PS50126"/>
    </source>
</evidence>
<dbReference type="InterPro" id="IPR044146">
    <property type="entry name" value="S1_Tex"/>
</dbReference>
<feature type="compositionally biased region" description="Basic and acidic residues" evidence="4">
    <location>
        <begin position="772"/>
        <end position="783"/>
    </location>
</feature>
<dbReference type="GO" id="GO:0003735">
    <property type="term" value="F:structural constituent of ribosome"/>
    <property type="evidence" value="ECO:0007669"/>
    <property type="project" value="TreeGrafter"/>
</dbReference>
<reference evidence="6 7" key="1">
    <citation type="submission" date="2019-06" db="EMBL/GenBank/DDBJ databases">
        <title>Genomic Encyclopedia of Type Strains, Phase IV (KMG-V): Genome sequencing to study the core and pangenomes of soil and plant-associated prokaryotes.</title>
        <authorList>
            <person name="Whitman W."/>
        </authorList>
    </citation>
    <scope>NUCLEOTIDE SEQUENCE [LARGE SCALE GENOMIC DNA]</scope>
    <source>
        <strain evidence="6 7">BR 11140</strain>
    </source>
</reference>
<dbReference type="Pfam" id="PF16921">
    <property type="entry name" value="Tex_YqgF"/>
    <property type="match status" value="1"/>
</dbReference>
<dbReference type="FunFam" id="3.30.420.140:FF:000001">
    <property type="entry name" value="RNA-binding transcriptional accessory protein"/>
    <property type="match status" value="1"/>
</dbReference>
<dbReference type="PROSITE" id="PS50126">
    <property type="entry name" value="S1"/>
    <property type="match status" value="1"/>
</dbReference>
<dbReference type="Pfam" id="PF22706">
    <property type="entry name" value="Tex_central_region"/>
    <property type="match status" value="1"/>
</dbReference>
<dbReference type="InterPro" id="IPR050437">
    <property type="entry name" value="Ribos_protein_bS1-like"/>
</dbReference>
<comment type="caution">
    <text evidence="6">The sequence shown here is derived from an EMBL/GenBank/DDBJ whole genome shotgun (WGS) entry which is preliminary data.</text>
</comment>
<dbReference type="InterPro" id="IPR041692">
    <property type="entry name" value="HHH_9"/>
</dbReference>
<dbReference type="Gene3D" id="2.40.50.140">
    <property type="entry name" value="Nucleic acid-binding proteins"/>
    <property type="match status" value="1"/>
</dbReference>
<dbReference type="SUPFAM" id="SSF47781">
    <property type="entry name" value="RuvA domain 2-like"/>
    <property type="match status" value="2"/>
</dbReference>
<dbReference type="Pfam" id="PF00575">
    <property type="entry name" value="S1"/>
    <property type="match status" value="1"/>
</dbReference>
<evidence type="ECO:0000313" key="7">
    <source>
        <dbReference type="Proteomes" id="UP000318050"/>
    </source>
</evidence>
<dbReference type="InterPro" id="IPR032639">
    <property type="entry name" value="Tex_YqgF"/>
</dbReference>
<dbReference type="FunFam" id="2.40.50.140:FF:000051">
    <property type="entry name" value="RNA-binding transcriptional accessory protein"/>
    <property type="match status" value="1"/>
</dbReference>
<dbReference type="PANTHER" id="PTHR10724:SF10">
    <property type="entry name" value="S1 RNA-BINDING DOMAIN-CONTAINING PROTEIN 1"/>
    <property type="match status" value="1"/>
</dbReference>
<feature type="compositionally biased region" description="Gly residues" evidence="4">
    <location>
        <begin position="784"/>
        <end position="795"/>
    </location>
</feature>
<dbReference type="InterPro" id="IPR023319">
    <property type="entry name" value="Tex-like_HTH_dom_sf"/>
</dbReference>
<dbReference type="SMART" id="SM00316">
    <property type="entry name" value="S1"/>
    <property type="match status" value="1"/>
</dbReference>
<dbReference type="InterPro" id="IPR006641">
    <property type="entry name" value="YqgF/RNaseH-like_dom"/>
</dbReference>
<evidence type="ECO:0000256" key="3">
    <source>
        <dbReference type="ARBA" id="ARBA00035517"/>
    </source>
</evidence>
<dbReference type="SUPFAM" id="SSF53098">
    <property type="entry name" value="Ribonuclease H-like"/>
    <property type="match status" value="1"/>
</dbReference>
<dbReference type="OrthoDB" id="9804714at2"/>
<proteinExistence type="predicted"/>
<dbReference type="SMART" id="SM00732">
    <property type="entry name" value="YqgFc"/>
    <property type="match status" value="1"/>
</dbReference>
<dbReference type="InterPro" id="IPR010994">
    <property type="entry name" value="RuvA_2-like"/>
</dbReference>
<dbReference type="PANTHER" id="PTHR10724">
    <property type="entry name" value="30S RIBOSOMAL PROTEIN S1"/>
    <property type="match status" value="1"/>
</dbReference>
<dbReference type="InterPro" id="IPR012337">
    <property type="entry name" value="RNaseH-like_sf"/>
</dbReference>
<dbReference type="FunFam" id="1.10.10.650:FF:000001">
    <property type="entry name" value="S1 RNA-binding domain 1"/>
    <property type="match status" value="1"/>
</dbReference>
<dbReference type="InterPro" id="IPR023323">
    <property type="entry name" value="Tex-like_dom_sf"/>
</dbReference>
<dbReference type="GO" id="GO:0006139">
    <property type="term" value="P:nucleobase-containing compound metabolic process"/>
    <property type="evidence" value="ECO:0007669"/>
    <property type="project" value="InterPro"/>
</dbReference>
<comment type="function">
    <text evidence="1">Binds mRNA; thus facilitating recognition of the initiation point. It is needed to translate mRNA with a short Shine-Dalgarno (SD) purine-rich sequence.</text>
</comment>
<evidence type="ECO:0000313" key="6">
    <source>
        <dbReference type="EMBL" id="TWB63315.1"/>
    </source>
</evidence>
<dbReference type="FunFam" id="1.10.150.310:FF:000001">
    <property type="entry name" value="RNA-binding transcriptional accessory protein"/>
    <property type="match status" value="1"/>
</dbReference>
<dbReference type="CDD" id="cd05685">
    <property type="entry name" value="S1_Tex"/>
    <property type="match status" value="1"/>
</dbReference>
<protein>
    <recommendedName>
        <fullName evidence="2">Small ribosomal subunit protein bS1</fullName>
    </recommendedName>
    <alternativeName>
        <fullName evidence="3">30S ribosomal protein S1</fullName>
    </alternativeName>
</protein>
<dbReference type="InterPro" id="IPR055179">
    <property type="entry name" value="Tex-like_central_region"/>
</dbReference>
<evidence type="ECO:0000256" key="1">
    <source>
        <dbReference type="ARBA" id="ARBA00025604"/>
    </source>
</evidence>
<dbReference type="GO" id="GO:0003729">
    <property type="term" value="F:mRNA binding"/>
    <property type="evidence" value="ECO:0007669"/>
    <property type="project" value="TreeGrafter"/>
</dbReference>
<evidence type="ECO:0000256" key="4">
    <source>
        <dbReference type="SAM" id="MobiDB-lite"/>
    </source>
</evidence>
<dbReference type="InterPro" id="IPR012340">
    <property type="entry name" value="NA-bd_OB-fold"/>
</dbReference>
<dbReference type="GO" id="GO:0005829">
    <property type="term" value="C:cytosol"/>
    <property type="evidence" value="ECO:0007669"/>
    <property type="project" value="TreeGrafter"/>
</dbReference>
<dbReference type="Gene3D" id="3.30.420.140">
    <property type="entry name" value="YqgF/RNase H-like domain"/>
    <property type="match status" value="1"/>
</dbReference>
<organism evidence="6 7">
    <name type="scientific">Nitrospirillum amazonense</name>
    <dbReference type="NCBI Taxonomy" id="28077"/>
    <lineage>
        <taxon>Bacteria</taxon>
        <taxon>Pseudomonadati</taxon>
        <taxon>Pseudomonadota</taxon>
        <taxon>Alphaproteobacteria</taxon>
        <taxon>Rhodospirillales</taxon>
        <taxon>Azospirillaceae</taxon>
        <taxon>Nitrospirillum</taxon>
    </lineage>
</organism>
<feature type="region of interest" description="Disordered" evidence="4">
    <location>
        <begin position="725"/>
        <end position="809"/>
    </location>
</feature>
<dbReference type="Gene3D" id="1.10.10.650">
    <property type="entry name" value="RuvA domain 2-like"/>
    <property type="match status" value="1"/>
</dbReference>
<dbReference type="EMBL" id="VITT01000004">
    <property type="protein sequence ID" value="TWB63315.1"/>
    <property type="molecule type" value="Genomic_DNA"/>
</dbReference>
<sequence length="823" mass="88597">MTDTARRIVGLIATELSARPEQVAAAVALLDEGSTVPFIARYRKEATGGLDDTQLRTLDERLRYLREMEERRAAILKSIEEQGKLTPELQTQIATADTKTRLEDLYLPYKPKRRTKAMIAREAGLEPLADLLLNDPTHDPETSAAPYVDAEKGVADTKAALDGARAILVERMGENAELLGFLRGYCQEHGRIVSTVVEGKAEEGAKFSDYFDKAEPLANLPSHRALALFRGRAGGILDLAMKVGEDPAPGQQHPCEAAIANRFGIQDRGRPADRWLLDTCRWAWRTKIALHLELDLMGTVRDRAEDEAIAVFGRNLKGLLLAPPAGQRATLGLDPGIRTGVKVAVVDATGKLLETTTIYPHEPRRDWVGSVATLAALAGRHNVGLIAIGNGTASRETDKLAADVMAQFPQLKLTKIMVSEAGASVYSASEVAAKEFPNLDVSLRGAVSIARRLQDPLAELVKIDPKSIGVGQYQHDVSPTKLARTLDAVVEDCVNGVGVDLNTASVPLLARVSGLSDSIARNIVDYRDAHGAFRNRRQLLDVSRLGPKAFEQAAGFLRIRDGDTALDGSAVHPESYTVVERILAKTGRTLATLIGDVPFLRSLDPADYADDRFGIPTVEDILKELEKPGRDPRPEFKTAAFKDGVEELKDLQPGMVLEGVVTNVTAFGAFVDVGVHQDGLVHISQLAGKFVKDPHAVVTAGDIVKVKVLEVDLKRRRVALTMRLEEQAARPAGNGPRQEDARPGNRPGNRNDNRGLSGSRPQGAPGNGSKGGDPKGGDRDRKPGGGPRPNQGGGKAQESRGGSFGNAFGGALADAFARARKDK</sequence>
<gene>
    <name evidence="6" type="ORF">FBZ92_10469</name>
</gene>
<feature type="domain" description="S1 motif" evidence="5">
    <location>
        <begin position="654"/>
        <end position="723"/>
    </location>
</feature>
<dbReference type="Gene3D" id="1.10.3500.10">
    <property type="entry name" value="Tex N-terminal region-like"/>
    <property type="match status" value="1"/>
</dbReference>
<evidence type="ECO:0000256" key="2">
    <source>
        <dbReference type="ARBA" id="ARBA00035293"/>
    </source>
</evidence>
<accession>A0A560IXY2</accession>
<feature type="compositionally biased region" description="Basic and acidic residues" evidence="4">
    <location>
        <begin position="737"/>
        <end position="753"/>
    </location>
</feature>
<dbReference type="Proteomes" id="UP000318050">
    <property type="component" value="Unassembled WGS sequence"/>
</dbReference>